<feature type="transmembrane region" description="Helical" evidence="8">
    <location>
        <begin position="440"/>
        <end position="466"/>
    </location>
</feature>
<evidence type="ECO:0000256" key="7">
    <source>
        <dbReference type="SAM" id="MobiDB-lite"/>
    </source>
</evidence>
<dbReference type="GO" id="GO:0046713">
    <property type="term" value="P:borate transport"/>
    <property type="evidence" value="ECO:0007669"/>
    <property type="project" value="TreeGrafter"/>
</dbReference>
<organism evidence="10 11">
    <name type="scientific">Pseudallescheria apiosperma</name>
    <name type="common">Scedosporium apiospermum</name>
    <dbReference type="NCBI Taxonomy" id="563466"/>
    <lineage>
        <taxon>Eukaryota</taxon>
        <taxon>Fungi</taxon>
        <taxon>Dikarya</taxon>
        <taxon>Ascomycota</taxon>
        <taxon>Pezizomycotina</taxon>
        <taxon>Sordariomycetes</taxon>
        <taxon>Hypocreomycetidae</taxon>
        <taxon>Microascales</taxon>
        <taxon>Microascaceae</taxon>
        <taxon>Scedosporium</taxon>
    </lineage>
</organism>
<dbReference type="EMBL" id="JOWA01000089">
    <property type="protein sequence ID" value="KEZ44046.1"/>
    <property type="molecule type" value="Genomic_DNA"/>
</dbReference>
<feature type="transmembrane region" description="Helical" evidence="8">
    <location>
        <begin position="120"/>
        <end position="150"/>
    </location>
</feature>
<feature type="transmembrane region" description="Helical" evidence="8">
    <location>
        <begin position="511"/>
        <end position="527"/>
    </location>
</feature>
<keyword evidence="5 8" id="KW-1133">Transmembrane helix</keyword>
<feature type="transmembrane region" description="Helical" evidence="8">
    <location>
        <begin position="413"/>
        <end position="434"/>
    </location>
</feature>
<keyword evidence="11" id="KW-1185">Reference proteome</keyword>
<dbReference type="OrthoDB" id="1735926at2759"/>
<dbReference type="PANTHER" id="PTHR11453:SF38">
    <property type="entry name" value="ANION TRANSPORTER (EUROFUNG)"/>
    <property type="match status" value="1"/>
</dbReference>
<evidence type="ECO:0000256" key="2">
    <source>
        <dbReference type="ARBA" id="ARBA00010993"/>
    </source>
</evidence>
<evidence type="ECO:0000256" key="6">
    <source>
        <dbReference type="ARBA" id="ARBA00023136"/>
    </source>
</evidence>
<dbReference type="Gene3D" id="1.10.287.570">
    <property type="entry name" value="Helical hairpin bin"/>
    <property type="match status" value="1"/>
</dbReference>
<dbReference type="RefSeq" id="XP_016643845.1">
    <property type="nucleotide sequence ID" value="XM_016786502.1"/>
</dbReference>
<comment type="caution">
    <text evidence="10">The sequence shown here is derived from an EMBL/GenBank/DDBJ whole genome shotgun (WGS) entry which is preliminary data.</text>
</comment>
<dbReference type="AlphaFoldDB" id="A0A084G9N4"/>
<dbReference type="GO" id="GO:0050801">
    <property type="term" value="P:monoatomic ion homeostasis"/>
    <property type="evidence" value="ECO:0007669"/>
    <property type="project" value="TreeGrafter"/>
</dbReference>
<evidence type="ECO:0000313" key="10">
    <source>
        <dbReference type="EMBL" id="KEZ44046.1"/>
    </source>
</evidence>
<feature type="transmembrane region" description="Helical" evidence="8">
    <location>
        <begin position="487"/>
        <end position="505"/>
    </location>
</feature>
<comment type="similarity">
    <text evidence="2">Belongs to the anion exchanger (TC 2.A.31) family.</text>
</comment>
<comment type="subcellular location">
    <subcellularLocation>
        <location evidence="1">Vacuole membrane</location>
        <topology evidence="1">Multi-pass membrane protein</topology>
    </subcellularLocation>
</comment>
<name>A0A084G9N4_PSEDA</name>
<evidence type="ECO:0000259" key="9">
    <source>
        <dbReference type="Pfam" id="PF00955"/>
    </source>
</evidence>
<keyword evidence="4 8" id="KW-0812">Transmembrane</keyword>
<proteinExistence type="inferred from homology"/>
<feature type="transmembrane region" description="Helical" evidence="8">
    <location>
        <begin position="90"/>
        <end position="108"/>
    </location>
</feature>
<dbReference type="Pfam" id="PF00955">
    <property type="entry name" value="HCO3_cotransp"/>
    <property type="match status" value="2"/>
</dbReference>
<dbReference type="InterPro" id="IPR003020">
    <property type="entry name" value="HCO3_transpt_euk"/>
</dbReference>
<reference evidence="10 11" key="1">
    <citation type="journal article" date="2014" name="Genome Announc.">
        <title>Draft genome sequence of the pathogenic fungus Scedosporium apiospermum.</title>
        <authorList>
            <person name="Vandeputte P."/>
            <person name="Ghamrawi S."/>
            <person name="Rechenmann M."/>
            <person name="Iltis A."/>
            <person name="Giraud S."/>
            <person name="Fleury M."/>
            <person name="Thornton C."/>
            <person name="Delhaes L."/>
            <person name="Meyer W."/>
            <person name="Papon N."/>
            <person name="Bouchara J.P."/>
        </authorList>
    </citation>
    <scope>NUCLEOTIDE SEQUENCE [LARGE SCALE GENOMIC DNA]</scope>
    <source>
        <strain evidence="10 11">IHEM 14462</strain>
    </source>
</reference>
<keyword evidence="6 8" id="KW-0472">Membrane</keyword>
<dbReference type="KEGG" id="sapo:SAPIO_CDS3781"/>
<feature type="transmembrane region" description="Helical" evidence="8">
    <location>
        <begin position="170"/>
        <end position="191"/>
    </location>
</feature>
<dbReference type="GO" id="GO:0005452">
    <property type="term" value="F:solute:inorganic anion antiporter activity"/>
    <property type="evidence" value="ECO:0007669"/>
    <property type="project" value="InterPro"/>
</dbReference>
<dbReference type="GO" id="GO:0006820">
    <property type="term" value="P:monoatomic anion transport"/>
    <property type="evidence" value="ECO:0007669"/>
    <property type="project" value="InterPro"/>
</dbReference>
<dbReference type="OMA" id="AIFHWIV"/>
<feature type="transmembrane region" description="Helical" evidence="8">
    <location>
        <begin position="340"/>
        <end position="361"/>
    </location>
</feature>
<accession>A0A084G9N4</accession>
<evidence type="ECO:0000313" key="11">
    <source>
        <dbReference type="Proteomes" id="UP000028545"/>
    </source>
</evidence>
<dbReference type="GO" id="GO:0005886">
    <property type="term" value="C:plasma membrane"/>
    <property type="evidence" value="ECO:0007669"/>
    <property type="project" value="TreeGrafter"/>
</dbReference>
<dbReference type="VEuPathDB" id="FungiDB:SAPIO_CDS3781"/>
<feature type="domain" description="Bicarbonate transporter-like transmembrane" evidence="9">
    <location>
        <begin position="222"/>
        <end position="542"/>
    </location>
</feature>
<protein>
    <recommendedName>
        <fullName evidence="9">Bicarbonate transporter-like transmembrane domain-containing protein</fullName>
    </recommendedName>
</protein>
<dbReference type="InterPro" id="IPR011531">
    <property type="entry name" value="HCO3_transpt-like_TM_dom"/>
</dbReference>
<sequence>MPERPDGRMSSSSAPDLTLAPLSCDDGHLERLDRENTRESTYGYDSERGWRRWRVLRPGRGIYHDIKRRLPYYKSDILDALTYRTVASTIRIYFVNLLPAIAYTLDMYRRTGEFFGVNEALFSSALAAMVFSILGAQPITIVGVTGLISLFNFTIYDIIEIYDASIYPKFMAWTGIWAAIFHWLVAIANACDYMRYVTDFSSESFGMHINNPNSQRSRGVAILYFGTIYALEKLGSGTVWNPVVRGILADYAYVFATVFWVGFSHIHGNIQNTHLARVPVTRAFHPTQPRNWLIDFWNLEVKWVFLAAPFGFLVMLLFYYDHNVSSITAQARQYPLKKPGGFHWDFFLLGCTTFVSGILGLPMPNGLVPQAPVHTDSLTIYETQLKVIPTLEGEGTEIRRPFVKATAVVEQRVTHFLMGLALIGTMTGPLLAVLHTIPSAVFAGVFFVVGWGSIESNGILEKLIILQSERRFIQKTDPMLTVRRRKAYLYVGLQMAGVLACVAISHTLGAIGFPILIILLIPLRALLMPRWFTLKELQVLDEFTATSSVVLSSLGGKPVLPKHSKEEGWGLERKVTEERYGVHRQRIGSIHR</sequence>
<evidence type="ECO:0000256" key="5">
    <source>
        <dbReference type="ARBA" id="ARBA00022989"/>
    </source>
</evidence>
<dbReference type="FunFam" id="1.10.287.570:FF:000003">
    <property type="entry name" value="Anion exchange family protein"/>
    <property type="match status" value="1"/>
</dbReference>
<evidence type="ECO:0000256" key="3">
    <source>
        <dbReference type="ARBA" id="ARBA00022554"/>
    </source>
</evidence>
<evidence type="ECO:0000256" key="1">
    <source>
        <dbReference type="ARBA" id="ARBA00004128"/>
    </source>
</evidence>
<evidence type="ECO:0000256" key="8">
    <source>
        <dbReference type="SAM" id="Phobius"/>
    </source>
</evidence>
<dbReference type="Proteomes" id="UP000028545">
    <property type="component" value="Unassembled WGS sequence"/>
</dbReference>
<dbReference type="HOGENOM" id="CLU_002289_7_2_1"/>
<feature type="domain" description="Bicarbonate transporter-like transmembrane" evidence="9">
    <location>
        <begin position="60"/>
        <end position="209"/>
    </location>
</feature>
<dbReference type="GeneID" id="27722853"/>
<gene>
    <name evidence="10" type="ORF">SAPIO_CDS3781</name>
</gene>
<evidence type="ECO:0000256" key="4">
    <source>
        <dbReference type="ARBA" id="ARBA00022692"/>
    </source>
</evidence>
<dbReference type="GO" id="GO:0005774">
    <property type="term" value="C:vacuolar membrane"/>
    <property type="evidence" value="ECO:0007669"/>
    <property type="project" value="UniProtKB-SubCell"/>
</dbReference>
<feature type="region of interest" description="Disordered" evidence="7">
    <location>
        <begin position="1"/>
        <end position="20"/>
    </location>
</feature>
<keyword evidence="3" id="KW-0926">Vacuole</keyword>
<dbReference type="PANTHER" id="PTHR11453">
    <property type="entry name" value="ANION EXCHANGE PROTEIN"/>
    <property type="match status" value="1"/>
</dbReference>
<feature type="transmembrane region" description="Helical" evidence="8">
    <location>
        <begin position="303"/>
        <end position="320"/>
    </location>
</feature>